<feature type="compositionally biased region" description="Basic and acidic residues" evidence="1">
    <location>
        <begin position="228"/>
        <end position="238"/>
    </location>
</feature>
<evidence type="ECO:0000313" key="2">
    <source>
        <dbReference type="EMBL" id="KAF7714557.1"/>
    </source>
</evidence>
<feature type="compositionally biased region" description="Polar residues" evidence="1">
    <location>
        <begin position="428"/>
        <end position="441"/>
    </location>
</feature>
<feature type="compositionally biased region" description="Basic and acidic residues" evidence="1">
    <location>
        <begin position="168"/>
        <end position="181"/>
    </location>
</feature>
<dbReference type="AlphaFoldDB" id="A0A8J8VZC8"/>
<feature type="compositionally biased region" description="Polar residues" evidence="1">
    <location>
        <begin position="450"/>
        <end position="463"/>
    </location>
</feature>
<feature type="compositionally biased region" description="Low complexity" evidence="1">
    <location>
        <begin position="182"/>
        <end position="195"/>
    </location>
</feature>
<feature type="compositionally biased region" description="Basic and acidic residues" evidence="1">
    <location>
        <begin position="351"/>
        <end position="363"/>
    </location>
</feature>
<sequence length="537" mass="54854">MSYESFFFPLEAHQPNCSSTYYLISRPTYRSHLSIMAKKGGKKKNKGGAKPAATAAADKVAGPDKDVATPQEEVEQGSAAAADSQPQITSETGAPVVAEQAGATATATSVETTPLPTATEPETKEAEKVDEPLKQTETVAAPSAVESTAQDVAEKTQAPLAAETGETGESRDLLDTADDKVVLPTTATTTSPVASEPYPSTSEIAAEEPAVSSVPDTGVVAPISTLPERPKATDEHSELAASAVQPIATTASVTAPVEEPIAPAVEPLAPVSNTPAPVAEASKSAVGPVAPVAPDTETSAPAVTETAAPVSEALTESTAAPVESTTVPSAPTESDVVHAKRPYEKPIFSNDEVKPYKMPKTEEEQPAPGASTEPSALTSAGPAATVAETTSEPLSTREVKPLEDKKVVEQKSVGSAPAASTPAGVATGATSQSKATPSSPQAVAAAAAAFNSSKTDKSASTGPINVAGTEPKKPEPAAVRGEEPQPQVELPAESSAPQTTAQPDNLKSEEAKTEPSEDQQAEKKKGGFFAKLKRMFK</sequence>
<feature type="compositionally biased region" description="Basic and acidic residues" evidence="1">
    <location>
        <begin position="470"/>
        <end position="483"/>
    </location>
</feature>
<feature type="region of interest" description="Disordered" evidence="1">
    <location>
        <begin position="288"/>
        <end position="537"/>
    </location>
</feature>
<feature type="compositionally biased region" description="Low complexity" evidence="1">
    <location>
        <begin position="111"/>
        <end position="120"/>
    </location>
</feature>
<feature type="compositionally biased region" description="Low complexity" evidence="1">
    <location>
        <begin position="48"/>
        <end position="60"/>
    </location>
</feature>
<feature type="compositionally biased region" description="Basic and acidic residues" evidence="1">
    <location>
        <begin position="121"/>
        <end position="134"/>
    </location>
</feature>
<evidence type="ECO:0000256" key="1">
    <source>
        <dbReference type="SAM" id="MobiDB-lite"/>
    </source>
</evidence>
<evidence type="ECO:0000313" key="3">
    <source>
        <dbReference type="Proteomes" id="UP000631181"/>
    </source>
</evidence>
<proteinExistence type="predicted"/>
<gene>
    <name evidence="2" type="ORF">PECM_008190</name>
</gene>
<protein>
    <submittedName>
        <fullName evidence="2">Uncharacterized protein</fullName>
    </submittedName>
</protein>
<feature type="compositionally biased region" description="Polar residues" evidence="1">
    <location>
        <begin position="495"/>
        <end position="505"/>
    </location>
</feature>
<dbReference type="Proteomes" id="UP000631181">
    <property type="component" value="Unassembled WGS sequence"/>
</dbReference>
<feature type="compositionally biased region" description="Polar residues" evidence="1">
    <location>
        <begin position="314"/>
        <end position="332"/>
    </location>
</feature>
<keyword evidence="3" id="KW-1185">Reference proteome</keyword>
<feature type="region of interest" description="Disordered" evidence="1">
    <location>
        <begin position="37"/>
        <end position="244"/>
    </location>
</feature>
<name>A0A8J8VZC8_9EURO</name>
<feature type="compositionally biased region" description="Basic and acidic residues" evidence="1">
    <location>
        <begin position="395"/>
        <end position="409"/>
    </location>
</feature>
<accession>A0A8J8VZC8</accession>
<feature type="compositionally biased region" description="Basic and acidic residues" evidence="1">
    <location>
        <begin position="506"/>
        <end position="525"/>
    </location>
</feature>
<dbReference type="EMBL" id="WIWV01000081">
    <property type="protein sequence ID" value="KAF7714557.1"/>
    <property type="molecule type" value="Genomic_DNA"/>
</dbReference>
<reference evidence="2" key="1">
    <citation type="journal article" date="2020" name="Front. Microbiol.">
        <title>Gene regulatory networks of Penicillium echinulatum 2HH and Penicillium oxalicum 114-2 inferred by a computational biology approach.</title>
        <authorList>
            <person name="Lenz A.R."/>
            <person name="Galan-Vasquez E."/>
            <person name="Balbinot E."/>
            <person name="De Abreu F.P."/>
            <person name="De Oliveira N.S."/>
            <person name="Da Rosa L.O."/>
            <person name="De Avila E Silva S."/>
            <person name="Camassola M."/>
            <person name="Dillon A.J.P."/>
            <person name="Perez-Rueda E."/>
        </authorList>
    </citation>
    <scope>NUCLEOTIDE SEQUENCE</scope>
    <source>
        <strain evidence="2">S1M29</strain>
    </source>
</reference>
<comment type="caution">
    <text evidence="2">The sequence shown here is derived from an EMBL/GenBank/DDBJ whole genome shotgun (WGS) entry which is preliminary data.</text>
</comment>
<dbReference type="OrthoDB" id="4370034at2759"/>
<organism evidence="2 3">
    <name type="scientific">Penicillium ucsense</name>
    <dbReference type="NCBI Taxonomy" id="2839758"/>
    <lineage>
        <taxon>Eukaryota</taxon>
        <taxon>Fungi</taxon>
        <taxon>Dikarya</taxon>
        <taxon>Ascomycota</taxon>
        <taxon>Pezizomycotina</taxon>
        <taxon>Eurotiomycetes</taxon>
        <taxon>Eurotiomycetidae</taxon>
        <taxon>Eurotiales</taxon>
        <taxon>Aspergillaceae</taxon>
        <taxon>Penicillium</taxon>
    </lineage>
</organism>
<feature type="compositionally biased region" description="Basic and acidic residues" evidence="1">
    <location>
        <begin position="335"/>
        <end position="344"/>
    </location>
</feature>